<reference evidence="6" key="2">
    <citation type="submission" date="2025-08" db="UniProtKB">
        <authorList>
            <consortium name="Ensembl"/>
        </authorList>
    </citation>
    <scope>IDENTIFICATION</scope>
</reference>
<keyword evidence="1" id="KW-0479">Metal-binding</keyword>
<proteinExistence type="predicted"/>
<dbReference type="Pfam" id="PF00168">
    <property type="entry name" value="C2"/>
    <property type="match status" value="2"/>
</dbReference>
<name>A0A4X1TDM2_PIG</name>
<dbReference type="GO" id="GO:0046872">
    <property type="term" value="F:metal ion binding"/>
    <property type="evidence" value="ECO:0007669"/>
    <property type="project" value="UniProtKB-KW"/>
</dbReference>
<feature type="domain" description="C2" evidence="5">
    <location>
        <begin position="294"/>
        <end position="416"/>
    </location>
</feature>
<dbReference type="FunFam" id="2.60.40.150:FF:000032">
    <property type="entry name" value="Double c2-like domain-containing"/>
    <property type="match status" value="1"/>
</dbReference>
<dbReference type="PRINTS" id="PR00360">
    <property type="entry name" value="C2DOMAIN"/>
</dbReference>
<dbReference type="SUPFAM" id="SSF49562">
    <property type="entry name" value="C2 domain (Calcium/lipid-binding domain, CaLB)"/>
    <property type="match status" value="2"/>
</dbReference>
<dbReference type="Gene3D" id="3.30.40.10">
    <property type="entry name" value="Zinc/RING finger domain, C3HC4 (zinc finger)"/>
    <property type="match status" value="1"/>
</dbReference>
<dbReference type="PROSITE" id="PS50004">
    <property type="entry name" value="C2"/>
    <property type="match status" value="2"/>
</dbReference>
<organism evidence="6 7">
    <name type="scientific">Sus scrofa</name>
    <name type="common">Pig</name>
    <dbReference type="NCBI Taxonomy" id="9823"/>
    <lineage>
        <taxon>Eukaryota</taxon>
        <taxon>Metazoa</taxon>
        <taxon>Chordata</taxon>
        <taxon>Craniata</taxon>
        <taxon>Vertebrata</taxon>
        <taxon>Euteleostomi</taxon>
        <taxon>Mammalia</taxon>
        <taxon>Eutheria</taxon>
        <taxon>Laurasiatheria</taxon>
        <taxon>Artiodactyla</taxon>
        <taxon>Suina</taxon>
        <taxon>Suidae</taxon>
        <taxon>Sus</taxon>
    </lineage>
</organism>
<dbReference type="Ensembl" id="ENSSSCT00070017438.1">
    <property type="protein sequence ID" value="ENSSSCP00070014444.1"/>
    <property type="gene ID" value="ENSSSCG00070008922.1"/>
</dbReference>
<feature type="compositionally biased region" description="Polar residues" evidence="4">
    <location>
        <begin position="136"/>
        <end position="153"/>
    </location>
</feature>
<dbReference type="FunFam" id="2.60.40.150:FF:000023">
    <property type="entry name" value="Double C2-like domain-containing protein"/>
    <property type="match status" value="1"/>
</dbReference>
<feature type="compositionally biased region" description="Acidic residues" evidence="4">
    <location>
        <begin position="277"/>
        <end position="290"/>
    </location>
</feature>
<dbReference type="AlphaFoldDB" id="A0A4X1TDM2"/>
<dbReference type="CDD" id="cd04035">
    <property type="entry name" value="C2A_Rabphilin_Doc2"/>
    <property type="match status" value="1"/>
</dbReference>
<dbReference type="InterPro" id="IPR013083">
    <property type="entry name" value="Znf_RING/FYVE/PHD"/>
</dbReference>
<keyword evidence="2" id="KW-0677">Repeat</keyword>
<evidence type="ECO:0000256" key="4">
    <source>
        <dbReference type="SAM" id="MobiDB-lite"/>
    </source>
</evidence>
<evidence type="ECO:0000256" key="1">
    <source>
        <dbReference type="ARBA" id="ARBA00022723"/>
    </source>
</evidence>
<dbReference type="InterPro" id="IPR047022">
    <property type="entry name" value="Rabphilin_Doc2_C2A"/>
</dbReference>
<dbReference type="Proteomes" id="UP000314985">
    <property type="component" value="Chromosome 14"/>
</dbReference>
<dbReference type="SMART" id="SM00239">
    <property type="entry name" value="C2"/>
    <property type="match status" value="2"/>
</dbReference>
<feature type="region of interest" description="Disordered" evidence="4">
    <location>
        <begin position="74"/>
        <end position="290"/>
    </location>
</feature>
<dbReference type="PRINTS" id="PR00399">
    <property type="entry name" value="SYNAPTOTAGMN"/>
</dbReference>
<keyword evidence="3" id="KW-0106">Calcium</keyword>
<dbReference type="InterPro" id="IPR001565">
    <property type="entry name" value="Synaptotagmin"/>
</dbReference>
<dbReference type="CDD" id="cd08384">
    <property type="entry name" value="C2B_Rabphilin_Doc2"/>
    <property type="match status" value="1"/>
</dbReference>
<evidence type="ECO:0000256" key="2">
    <source>
        <dbReference type="ARBA" id="ARBA00022737"/>
    </source>
</evidence>
<dbReference type="Gene3D" id="2.60.40.150">
    <property type="entry name" value="C2 domain"/>
    <property type="match status" value="2"/>
</dbReference>
<dbReference type="PANTHER" id="PTHR45729:SF3">
    <property type="entry name" value="RABPHILIN-3A"/>
    <property type="match status" value="1"/>
</dbReference>
<feature type="domain" description="C2" evidence="5">
    <location>
        <begin position="452"/>
        <end position="585"/>
    </location>
</feature>
<dbReference type="InterPro" id="IPR000008">
    <property type="entry name" value="C2_dom"/>
</dbReference>
<dbReference type="GO" id="GO:0016020">
    <property type="term" value="C:membrane"/>
    <property type="evidence" value="ECO:0007669"/>
    <property type="project" value="InterPro"/>
</dbReference>
<feature type="compositionally biased region" description="Polar residues" evidence="4">
    <location>
        <begin position="169"/>
        <end position="182"/>
    </location>
</feature>
<protein>
    <submittedName>
        <fullName evidence="6">Rabphilin 3A</fullName>
    </submittedName>
</protein>
<dbReference type="InterPro" id="IPR043566">
    <property type="entry name" value="Rabphilin/DOC2/Noc2"/>
</dbReference>
<gene>
    <name evidence="6" type="primary">RPH3A</name>
</gene>
<accession>A0A4X1TDM2</accession>
<evidence type="ECO:0000256" key="3">
    <source>
        <dbReference type="ARBA" id="ARBA00022837"/>
    </source>
</evidence>
<evidence type="ECO:0000259" key="5">
    <source>
        <dbReference type="PROSITE" id="PS50004"/>
    </source>
</evidence>
<dbReference type="InterPro" id="IPR011011">
    <property type="entry name" value="Znf_FYVE_PHD"/>
</dbReference>
<dbReference type="SUPFAM" id="SSF57903">
    <property type="entry name" value="FYVE/PHD zinc finger"/>
    <property type="match status" value="1"/>
</dbReference>
<evidence type="ECO:0000313" key="6">
    <source>
        <dbReference type="Ensembl" id="ENSSSCP00070014444.1"/>
    </source>
</evidence>
<sequence>VEEEEEEKEKNVRLVDRLENMRKNVAGDGVNRCILCGEQLGMLGSTCVVCEDCKKILPESCNNCEKLHTGKKSEVKNCEPTAPEQPTPEPKHPTRAPTRGDTEDRRGPSQKAAPDLASAPGRGSYGPPVRRASEARMSSSGRDSESWDQSHSGAASDPSRSPAGLRRANSVQASRPAPTSMQSPAPPQPGQTGPPGGSRPTPGPGGRFPDQKPEVAPSDPGYTGATAPPREERTGGIGGYTAVGAREDRVGHPSGPYSQASAALQPAVAPSRQPPPPEEEEEEANSYDSDEATTLGALEFSLLYDQDNSSLNCTIIKAKGLKPMDSNGLADPYVKLHLLPGASKSNKLRTKTLRNTRNPIWNETLVYHGITDEDMQRKTLRISVCDEDKFGHNEFIGETRFSLKKLKPNQRKNFNICLERVIPMKRAGTTGSARGMALYEEEQVERIGDIEERGKILVSLMYSTQQGGLIVGIIRCVHLAAMDANGYSDPFVKLWLKPDMGKKAKHKTQIKKKTLNPEFNEEFFYDIKHSDLAKKSLDISVWDYDIGKSNDYIGGCQLGISAKGERLKHWYECLKNKDKKIERWHQLQNENHVSSD</sequence>
<reference evidence="6 7" key="1">
    <citation type="submission" date="2017-08" db="EMBL/GenBank/DDBJ databases">
        <title>USMARCv1.0.</title>
        <authorList>
            <person name="Hannum G.I."/>
            <person name="Koren S."/>
            <person name="Schroeder S.G."/>
            <person name="Chin S.C."/>
            <person name="Nonneman D.J."/>
            <person name="Becker S.A."/>
            <person name="Rosen B.D."/>
            <person name="Bickhart D.M."/>
            <person name="Putnam N.H."/>
            <person name="Green R.E."/>
            <person name="Tuggle C.K."/>
            <person name="Liu H."/>
            <person name="Rohrer G.A."/>
            <person name="Warr A."/>
            <person name="Hall R."/>
            <person name="Kim K."/>
            <person name="Hume D.A."/>
            <person name="Talbot R."/>
            <person name="Chow W."/>
            <person name="Howe K."/>
            <person name="Schwartz A.S."/>
            <person name="Watson M."/>
            <person name="Archibald A.L."/>
            <person name="Phillippy A.M."/>
            <person name="Smith T.P.L."/>
        </authorList>
    </citation>
    <scope>NUCLEOTIDE SEQUENCE [LARGE SCALE GENOMIC DNA]</scope>
</reference>
<evidence type="ECO:0000313" key="7">
    <source>
        <dbReference type="Proteomes" id="UP000314985"/>
    </source>
</evidence>
<feature type="compositionally biased region" description="Basic and acidic residues" evidence="4">
    <location>
        <begin position="98"/>
        <end position="107"/>
    </location>
</feature>
<dbReference type="PANTHER" id="PTHR45729">
    <property type="entry name" value="RABPHILIN, ISOFORM A"/>
    <property type="match status" value="1"/>
</dbReference>
<dbReference type="InterPro" id="IPR035892">
    <property type="entry name" value="C2_domain_sf"/>
</dbReference>